<gene>
    <name evidence="2" type="ORF">GCM10009819_22640</name>
</gene>
<evidence type="ECO:0000313" key="3">
    <source>
        <dbReference type="Proteomes" id="UP001501196"/>
    </source>
</evidence>
<dbReference type="Proteomes" id="UP001501196">
    <property type="component" value="Unassembled WGS sequence"/>
</dbReference>
<name>A0ABN2UHY8_9MICO</name>
<accession>A0ABN2UHY8</accession>
<dbReference type="SMART" id="SM00974">
    <property type="entry name" value="T5orf172"/>
    <property type="match status" value="1"/>
</dbReference>
<evidence type="ECO:0000259" key="1">
    <source>
        <dbReference type="SMART" id="SM00974"/>
    </source>
</evidence>
<sequence>MEGGFFLHSTAETALGRGVGGREYRARMATDAAACTAVDERGPCGAASEPGAPLALCTTHLLAAHDWVAREHGVTDVLPGACLVCGSRVGVRYPSGWVCAVCEWRLGEVPDADVAPPRVDVVYYVRWRERVKIGTSANPRQRLAAIPHDEVLAFERGGRSLERRRHAEFAGSRWPGGEWFRFDEPIVRHVAELAAGVADPWNVYDRWRSEELARRT</sequence>
<keyword evidence="3" id="KW-1185">Reference proteome</keyword>
<feature type="domain" description="Bacteriophage T5 Orf172 DNA-binding" evidence="1">
    <location>
        <begin position="125"/>
        <end position="194"/>
    </location>
</feature>
<evidence type="ECO:0000313" key="2">
    <source>
        <dbReference type="EMBL" id="GAA2037488.1"/>
    </source>
</evidence>
<comment type="caution">
    <text evidence="2">The sequence shown here is derived from an EMBL/GenBank/DDBJ whole genome shotgun (WGS) entry which is preliminary data.</text>
</comment>
<dbReference type="EMBL" id="BAAAPW010000003">
    <property type="protein sequence ID" value="GAA2037488.1"/>
    <property type="molecule type" value="Genomic_DNA"/>
</dbReference>
<reference evidence="2 3" key="1">
    <citation type="journal article" date="2019" name="Int. J. Syst. Evol. Microbiol.">
        <title>The Global Catalogue of Microorganisms (GCM) 10K type strain sequencing project: providing services to taxonomists for standard genome sequencing and annotation.</title>
        <authorList>
            <consortium name="The Broad Institute Genomics Platform"/>
            <consortium name="The Broad Institute Genome Sequencing Center for Infectious Disease"/>
            <person name="Wu L."/>
            <person name="Ma J."/>
        </authorList>
    </citation>
    <scope>NUCLEOTIDE SEQUENCE [LARGE SCALE GENOMIC DNA]</scope>
    <source>
        <strain evidence="2 3">JCM 15672</strain>
    </source>
</reference>
<proteinExistence type="predicted"/>
<organism evidence="2 3">
    <name type="scientific">Agromyces tropicus</name>
    <dbReference type="NCBI Taxonomy" id="555371"/>
    <lineage>
        <taxon>Bacteria</taxon>
        <taxon>Bacillati</taxon>
        <taxon>Actinomycetota</taxon>
        <taxon>Actinomycetes</taxon>
        <taxon>Micrococcales</taxon>
        <taxon>Microbacteriaceae</taxon>
        <taxon>Agromyces</taxon>
    </lineage>
</organism>
<dbReference type="Pfam" id="PF13455">
    <property type="entry name" value="MUG113"/>
    <property type="match status" value="1"/>
</dbReference>
<dbReference type="InterPro" id="IPR018306">
    <property type="entry name" value="Phage_T5_Orf172_DNA-bd"/>
</dbReference>
<protein>
    <recommendedName>
        <fullName evidence="1">Bacteriophage T5 Orf172 DNA-binding domain-containing protein</fullName>
    </recommendedName>
</protein>